<proteinExistence type="predicted"/>
<dbReference type="EMBL" id="JACNYO010000035">
    <property type="protein sequence ID" value="MBC3215116.1"/>
    <property type="molecule type" value="Genomic_DNA"/>
</dbReference>
<dbReference type="RefSeq" id="WP_179253009.1">
    <property type="nucleotide sequence ID" value="NZ_JACBIV010000012.1"/>
</dbReference>
<dbReference type="AlphaFoldDB" id="A0AAW3WWF3"/>
<organism evidence="1 2">
    <name type="scientific">Serratia fonticola</name>
    <dbReference type="NCBI Taxonomy" id="47917"/>
    <lineage>
        <taxon>Bacteria</taxon>
        <taxon>Pseudomonadati</taxon>
        <taxon>Pseudomonadota</taxon>
        <taxon>Gammaproteobacteria</taxon>
        <taxon>Enterobacterales</taxon>
        <taxon>Yersiniaceae</taxon>
        <taxon>Serratia</taxon>
    </lineage>
</organism>
<sequence>MQAHHVIPVDIWKKHDSFFNSIGMGGSRDSIGNGIHIPGSQAAYKEGLGKGMAVFHSSKHDNYSNIVSDEISLIKDRFNAKELTAKEARIEVKKLQMDLKRRLWSGDVPKTKCGRIY</sequence>
<protein>
    <submittedName>
        <fullName evidence="1">AHH domain-containing protein</fullName>
    </submittedName>
</protein>
<evidence type="ECO:0000313" key="2">
    <source>
        <dbReference type="Proteomes" id="UP000659084"/>
    </source>
</evidence>
<dbReference type="InterPro" id="IPR032871">
    <property type="entry name" value="AHH_dom_containing"/>
</dbReference>
<dbReference type="Pfam" id="PF14412">
    <property type="entry name" value="AHH"/>
    <property type="match status" value="1"/>
</dbReference>
<gene>
    <name evidence="1" type="ORF">H8J20_23570</name>
</gene>
<dbReference type="Proteomes" id="UP000659084">
    <property type="component" value="Unassembled WGS sequence"/>
</dbReference>
<evidence type="ECO:0000313" key="1">
    <source>
        <dbReference type="EMBL" id="MBC3215116.1"/>
    </source>
</evidence>
<accession>A0AAW3WWF3</accession>
<comment type="caution">
    <text evidence="1">The sequence shown here is derived from an EMBL/GenBank/DDBJ whole genome shotgun (WGS) entry which is preliminary data.</text>
</comment>
<reference evidence="1" key="1">
    <citation type="submission" date="2020-08" db="EMBL/GenBank/DDBJ databases">
        <title>Food and environmental bacterial isolates.</title>
        <authorList>
            <person name="Richter L."/>
            <person name="Du Plessis E.M."/>
            <person name="Duvenage S."/>
            <person name="Allam M."/>
            <person name="Korsten L."/>
        </authorList>
    </citation>
    <scope>NUCLEOTIDE SEQUENCE</scope>
    <source>
        <strain evidence="1">UPMP2127</strain>
    </source>
</reference>
<name>A0AAW3WWF3_SERFO</name>